<dbReference type="Gene3D" id="3.40.50.300">
    <property type="entry name" value="P-loop containing nucleotide triphosphate hydrolases"/>
    <property type="match status" value="1"/>
</dbReference>
<feature type="domain" description="AAA+ ATPase" evidence="1">
    <location>
        <begin position="67"/>
        <end position="211"/>
    </location>
</feature>
<gene>
    <name evidence="2" type="ORF">A6E01_19115</name>
</gene>
<dbReference type="AlphaFoldDB" id="A0AAN0XZ41"/>
<reference evidence="2 3" key="1">
    <citation type="submission" date="2016-06" db="EMBL/GenBank/DDBJ databases">
        <title>Adaptive Radiation by Waves of Gene Transfer Leads to Fine-Scale Resource Partitioning in Marine Microbes.</title>
        <authorList>
            <person name="Hehemann J.-H."/>
            <person name="Arevalo P."/>
            <person name="Datta M.S."/>
            <person name="Yu X."/>
            <person name="Corzett C."/>
            <person name="Henschel A."/>
            <person name="Preheim S.P."/>
            <person name="Timberlake S."/>
            <person name="Alm E.J."/>
            <person name="Polz M.F."/>
        </authorList>
    </citation>
    <scope>NUCLEOTIDE SEQUENCE [LARGE SCALE GENOMIC DNA]</scope>
    <source>
        <strain evidence="2 3">FF50</strain>
        <plasmid evidence="2 3">unnamed1</plasmid>
    </source>
</reference>
<evidence type="ECO:0000313" key="3">
    <source>
        <dbReference type="Proteomes" id="UP000092018"/>
    </source>
</evidence>
<dbReference type="SMART" id="SM00382">
    <property type="entry name" value="AAA"/>
    <property type="match status" value="1"/>
</dbReference>
<dbReference type="InterPro" id="IPR003593">
    <property type="entry name" value="AAA+_ATPase"/>
</dbReference>
<dbReference type="InterPro" id="IPR027417">
    <property type="entry name" value="P-loop_NTPase"/>
</dbReference>
<dbReference type="SUPFAM" id="SSF52540">
    <property type="entry name" value="P-loop containing nucleoside triphosphate hydrolases"/>
    <property type="match status" value="1"/>
</dbReference>
<dbReference type="PANTHER" id="PTHR42759:SF1">
    <property type="entry name" value="MAGNESIUM-CHELATASE SUBUNIT CHLD"/>
    <property type="match status" value="1"/>
</dbReference>
<protein>
    <recommendedName>
        <fullName evidence="1">AAA+ ATPase domain-containing protein</fullName>
    </recommendedName>
</protein>
<accession>A0AAN0XZ41</accession>
<organism evidence="2 3">
    <name type="scientific">Vibrio breoganii</name>
    <dbReference type="NCBI Taxonomy" id="553239"/>
    <lineage>
        <taxon>Bacteria</taxon>
        <taxon>Pseudomonadati</taxon>
        <taxon>Pseudomonadota</taxon>
        <taxon>Gammaproteobacteria</taxon>
        <taxon>Vibrionales</taxon>
        <taxon>Vibrionaceae</taxon>
        <taxon>Vibrio</taxon>
    </lineage>
</organism>
<sequence>MELGLGQKQAQVTKRFGEMFRCKGMPAGVANVSLLLGNGERSGKVVSNYYFEWESLARAFAYIHYGLARPLFLFGSHGTGKTSLPEQISARLGRNFSKVTVGPSTEAFELVAQRVPSADGGMTTELGLLAKAMEQGDVFIIDEYDLMPTAEQKNLNDICENGVVYLPDGRIIRSHKDFRIFATANTNNTEDLDLSVNDRFAFMRMDYLPADVESELAYEHWMQLHSVFSNGSKADWKNHVSPQLDELVRSRVNVMIKVAEGIRENKAENDDSFFSTMSIRAVFGWIDELMLARRFDLNRVDNDEHEMLQALRRAFINGLPIEEQEEIVQLFQLKSDLKSIM</sequence>
<dbReference type="Proteomes" id="UP000092018">
    <property type="component" value="Plasmid unnamed1"/>
</dbReference>
<evidence type="ECO:0000259" key="1">
    <source>
        <dbReference type="SMART" id="SM00382"/>
    </source>
</evidence>
<dbReference type="KEGG" id="vbr:A6E01_19115"/>
<dbReference type="InterPro" id="IPR050764">
    <property type="entry name" value="CbbQ/NirQ/NorQ/GpvN"/>
</dbReference>
<keyword evidence="2" id="KW-0614">Plasmid</keyword>
<dbReference type="EMBL" id="CP016179">
    <property type="protein sequence ID" value="ANO35325.1"/>
    <property type="molecule type" value="Genomic_DNA"/>
</dbReference>
<evidence type="ECO:0000313" key="2">
    <source>
        <dbReference type="EMBL" id="ANO35325.1"/>
    </source>
</evidence>
<dbReference type="GO" id="GO:0016887">
    <property type="term" value="F:ATP hydrolysis activity"/>
    <property type="evidence" value="ECO:0007669"/>
    <property type="project" value="InterPro"/>
</dbReference>
<dbReference type="PANTHER" id="PTHR42759">
    <property type="entry name" value="MOXR FAMILY PROTEIN"/>
    <property type="match status" value="1"/>
</dbReference>
<dbReference type="CDD" id="cd00009">
    <property type="entry name" value="AAA"/>
    <property type="match status" value="1"/>
</dbReference>
<dbReference type="InterPro" id="IPR011704">
    <property type="entry name" value="ATPase_dyneun-rel_AAA"/>
</dbReference>
<dbReference type="RefSeq" id="WP_065211087.1">
    <property type="nucleotide sequence ID" value="NZ_CP016179.1"/>
</dbReference>
<proteinExistence type="predicted"/>
<dbReference type="GO" id="GO:0005524">
    <property type="term" value="F:ATP binding"/>
    <property type="evidence" value="ECO:0007669"/>
    <property type="project" value="InterPro"/>
</dbReference>
<geneLocation type="plasmid" evidence="2 3">
    <name>unnamed1</name>
</geneLocation>
<dbReference type="Pfam" id="PF07728">
    <property type="entry name" value="AAA_5"/>
    <property type="match status" value="1"/>
</dbReference>
<name>A0AAN0XZ41_9VIBR</name>